<dbReference type="Proteomes" id="UP000699462">
    <property type="component" value="Unassembled WGS sequence"/>
</dbReference>
<dbReference type="InterPro" id="IPR008949">
    <property type="entry name" value="Isoprenoid_synthase_dom_sf"/>
</dbReference>
<keyword evidence="2" id="KW-1185">Reference proteome</keyword>
<gene>
    <name evidence="1" type="ORF">P879_07671</name>
</gene>
<dbReference type="Pfam" id="PF00494">
    <property type="entry name" value="SQS_PSY"/>
    <property type="match status" value="1"/>
</dbReference>
<protein>
    <recommendedName>
        <fullName evidence="3">NADH dehydrogenase (Ubiquinone) complex I, assembly factor 6</fullName>
    </recommendedName>
</protein>
<comment type="caution">
    <text evidence="1">The sequence shown here is derived from an EMBL/GenBank/DDBJ whole genome shotgun (WGS) entry which is preliminary data.</text>
</comment>
<dbReference type="SUPFAM" id="SSF48576">
    <property type="entry name" value="Terpenoid synthases"/>
    <property type="match status" value="1"/>
</dbReference>
<name>A0A8T0DC25_9TREM</name>
<proteinExistence type="predicted"/>
<sequence>MFRRVVRISSAFRFLSYSATVVRKYDRENYLCSLLLPVAQQNFVFALRAFNVELAQIRDRVNNAEHANFRFQFWKDVVHSLFEVNQNAQYTSPIVENLRESMIGLRLSKFHFLQLINARQRHFNECSFPTLVSAQTYAEETNASVHYLISEAYGIRSIDVDHALNHLGRAQGLIALIRGAVPLARSRRVILLPLDLLDKHCTNQERLLRLLRAEPLSDPSNADQSLCDFFYDLACIAREQAVTAVRLATNLLNQPRSQRDKTDDRPSSEIKRTRLLLPRFMLPLIPCLDYLTRLERIGHFDPRRVVGRDSNPLLPLRLVWTSWRGLIPRS</sequence>
<dbReference type="AlphaFoldDB" id="A0A8T0DC25"/>
<reference evidence="1 2" key="1">
    <citation type="submission" date="2019-07" db="EMBL/GenBank/DDBJ databases">
        <title>Annotation for the trematode Paragonimus westermani.</title>
        <authorList>
            <person name="Choi Y.-J."/>
        </authorList>
    </citation>
    <scope>NUCLEOTIDE SEQUENCE [LARGE SCALE GENOMIC DNA]</scope>
    <source>
        <strain evidence="1">180907_Pwestermani</strain>
    </source>
</reference>
<dbReference type="OrthoDB" id="270318at2759"/>
<accession>A0A8T0DC25</accession>
<dbReference type="InterPro" id="IPR002060">
    <property type="entry name" value="Squ/phyt_synthse"/>
</dbReference>
<dbReference type="EMBL" id="JTDF01006872">
    <property type="protein sequence ID" value="KAF8565373.1"/>
    <property type="molecule type" value="Genomic_DNA"/>
</dbReference>
<organism evidence="1 2">
    <name type="scientific">Paragonimus westermani</name>
    <dbReference type="NCBI Taxonomy" id="34504"/>
    <lineage>
        <taxon>Eukaryota</taxon>
        <taxon>Metazoa</taxon>
        <taxon>Spiralia</taxon>
        <taxon>Lophotrochozoa</taxon>
        <taxon>Platyhelminthes</taxon>
        <taxon>Trematoda</taxon>
        <taxon>Digenea</taxon>
        <taxon>Plagiorchiida</taxon>
        <taxon>Troglotremata</taxon>
        <taxon>Troglotrematidae</taxon>
        <taxon>Paragonimus</taxon>
    </lineage>
</organism>
<evidence type="ECO:0000313" key="2">
    <source>
        <dbReference type="Proteomes" id="UP000699462"/>
    </source>
</evidence>
<evidence type="ECO:0008006" key="3">
    <source>
        <dbReference type="Google" id="ProtNLM"/>
    </source>
</evidence>
<dbReference type="Gene3D" id="1.10.600.10">
    <property type="entry name" value="Farnesyl Diphosphate Synthase"/>
    <property type="match status" value="1"/>
</dbReference>
<evidence type="ECO:0000313" key="1">
    <source>
        <dbReference type="EMBL" id="KAF8565373.1"/>
    </source>
</evidence>